<protein>
    <submittedName>
        <fullName evidence="2">Uncharacterized protein</fullName>
    </submittedName>
</protein>
<dbReference type="EMBL" id="CAXLJM020000075">
    <property type="protein sequence ID" value="CAL8128701.1"/>
    <property type="molecule type" value="Genomic_DNA"/>
</dbReference>
<keyword evidence="1" id="KW-1133">Transmembrane helix</keyword>
<organism evidence="2 3">
    <name type="scientific">Orchesella dallaii</name>
    <dbReference type="NCBI Taxonomy" id="48710"/>
    <lineage>
        <taxon>Eukaryota</taxon>
        <taxon>Metazoa</taxon>
        <taxon>Ecdysozoa</taxon>
        <taxon>Arthropoda</taxon>
        <taxon>Hexapoda</taxon>
        <taxon>Collembola</taxon>
        <taxon>Entomobryomorpha</taxon>
        <taxon>Entomobryoidea</taxon>
        <taxon>Orchesellidae</taxon>
        <taxon>Orchesellinae</taxon>
        <taxon>Orchesella</taxon>
    </lineage>
</organism>
<reference evidence="2 3" key="1">
    <citation type="submission" date="2024-08" db="EMBL/GenBank/DDBJ databases">
        <authorList>
            <person name="Cucini C."/>
            <person name="Frati F."/>
        </authorList>
    </citation>
    <scope>NUCLEOTIDE SEQUENCE [LARGE SCALE GENOMIC DNA]</scope>
</reference>
<gene>
    <name evidence="2" type="ORF">ODALV1_LOCUS22470</name>
</gene>
<keyword evidence="1" id="KW-0472">Membrane</keyword>
<keyword evidence="1" id="KW-0812">Transmembrane</keyword>
<evidence type="ECO:0000313" key="2">
    <source>
        <dbReference type="EMBL" id="CAL8128701.1"/>
    </source>
</evidence>
<proteinExistence type="predicted"/>
<feature type="transmembrane region" description="Helical" evidence="1">
    <location>
        <begin position="140"/>
        <end position="160"/>
    </location>
</feature>
<dbReference type="Proteomes" id="UP001642540">
    <property type="component" value="Unassembled WGS sequence"/>
</dbReference>
<keyword evidence="3" id="KW-1185">Reference proteome</keyword>
<sequence>MVGYKSIRIISSGLGLCAGFIFANNVDNFEKPKGTRKENFVPDNARAHLNTSYLLPTPNFIKCLQPLNREILLSIFKFILHFSNYECFVACGMIHHNSFMLHNELKSWKLKNKFVRSRLRAFQPICVQVGSFYVIRKGMVLIVMSVISNTAMSLLVSMTFTVDEVA</sequence>
<accession>A0ABP1RI61</accession>
<name>A0ABP1RI61_9HEXA</name>
<evidence type="ECO:0000256" key="1">
    <source>
        <dbReference type="SAM" id="Phobius"/>
    </source>
</evidence>
<comment type="caution">
    <text evidence="2">The sequence shown here is derived from an EMBL/GenBank/DDBJ whole genome shotgun (WGS) entry which is preliminary data.</text>
</comment>
<evidence type="ECO:0000313" key="3">
    <source>
        <dbReference type="Proteomes" id="UP001642540"/>
    </source>
</evidence>